<dbReference type="PANTHER" id="PTHR11638">
    <property type="entry name" value="ATP-DEPENDENT CLP PROTEASE"/>
    <property type="match status" value="1"/>
</dbReference>
<dbReference type="Pfam" id="PF10431">
    <property type="entry name" value="ClpB_D2-small"/>
    <property type="match status" value="1"/>
</dbReference>
<evidence type="ECO:0000256" key="2">
    <source>
        <dbReference type="ARBA" id="ARBA00022741"/>
    </source>
</evidence>
<evidence type="ECO:0000313" key="11">
    <source>
        <dbReference type="EMBL" id="GFR38880.1"/>
    </source>
</evidence>
<dbReference type="GO" id="GO:0005524">
    <property type="term" value="F:ATP binding"/>
    <property type="evidence" value="ECO:0007669"/>
    <property type="project" value="UniProtKB-KW"/>
</dbReference>
<feature type="compositionally biased region" description="Low complexity" evidence="8">
    <location>
        <begin position="144"/>
        <end position="162"/>
    </location>
</feature>
<evidence type="ECO:0000259" key="9">
    <source>
        <dbReference type="PROSITE" id="PS50151"/>
    </source>
</evidence>
<keyword evidence="12" id="KW-1185">Reference proteome</keyword>
<dbReference type="InterPro" id="IPR036628">
    <property type="entry name" value="Clp_N_dom_sf"/>
</dbReference>
<dbReference type="GO" id="GO:0005737">
    <property type="term" value="C:cytoplasm"/>
    <property type="evidence" value="ECO:0007669"/>
    <property type="project" value="TreeGrafter"/>
</dbReference>
<dbReference type="FunFam" id="3.40.50.300:FF:000010">
    <property type="entry name" value="Chaperone clpB 1, putative"/>
    <property type="match status" value="1"/>
</dbReference>
<dbReference type="AlphaFoldDB" id="A0A916QE84"/>
<comment type="similarity">
    <text evidence="6">Belongs to the ClpA/ClpB family.</text>
</comment>
<dbReference type="SMART" id="SM00382">
    <property type="entry name" value="AAA"/>
    <property type="match status" value="2"/>
</dbReference>
<accession>A0A916QE84</accession>
<reference evidence="11" key="1">
    <citation type="submission" date="2020-08" db="EMBL/GenBank/DDBJ databases">
        <authorList>
            <person name="Uke A."/>
            <person name="Chhe C."/>
            <person name="Baramee S."/>
            <person name="Kosugi A."/>
        </authorList>
    </citation>
    <scope>NUCLEOTIDE SEQUENCE</scope>
    <source>
        <strain evidence="11">DA-C8</strain>
    </source>
</reference>
<evidence type="ECO:0000256" key="1">
    <source>
        <dbReference type="ARBA" id="ARBA00022737"/>
    </source>
</evidence>
<evidence type="ECO:0000256" key="3">
    <source>
        <dbReference type="ARBA" id="ARBA00022840"/>
    </source>
</evidence>
<dbReference type="PANTHER" id="PTHR11638:SF18">
    <property type="entry name" value="HEAT SHOCK PROTEIN 104"/>
    <property type="match status" value="1"/>
</dbReference>
<keyword evidence="4 6" id="KW-0143">Chaperone</keyword>
<dbReference type="FunFam" id="1.10.8.60:FF:000017">
    <property type="entry name" value="ATP-dependent chaperone ClpB"/>
    <property type="match status" value="1"/>
</dbReference>
<dbReference type="PROSITE" id="PS50151">
    <property type="entry name" value="UVR"/>
    <property type="match status" value="1"/>
</dbReference>
<dbReference type="Pfam" id="PF07724">
    <property type="entry name" value="AAA_2"/>
    <property type="match status" value="1"/>
</dbReference>
<keyword evidence="3 6" id="KW-0067">ATP-binding</keyword>
<evidence type="ECO:0000259" key="10">
    <source>
        <dbReference type="PROSITE" id="PS51903"/>
    </source>
</evidence>
<dbReference type="CDD" id="cd19499">
    <property type="entry name" value="RecA-like_ClpB_Hsp104-like"/>
    <property type="match status" value="1"/>
</dbReference>
<comment type="caution">
    <text evidence="11">The sequence shown here is derived from an EMBL/GenBank/DDBJ whole genome shotgun (WGS) entry which is preliminary data.</text>
</comment>
<dbReference type="InterPro" id="IPR041546">
    <property type="entry name" value="ClpA/ClpB_AAA_lid"/>
</dbReference>
<evidence type="ECO:0000256" key="7">
    <source>
        <dbReference type="SAM" id="Coils"/>
    </source>
</evidence>
<feature type="domain" description="UVR" evidence="9">
    <location>
        <begin position="417"/>
        <end position="452"/>
    </location>
</feature>
<feature type="coiled-coil region" evidence="7">
    <location>
        <begin position="413"/>
        <end position="463"/>
    </location>
</feature>
<dbReference type="PROSITE" id="PS51903">
    <property type="entry name" value="CLP_R"/>
    <property type="match status" value="1"/>
</dbReference>
<dbReference type="SUPFAM" id="SSF52540">
    <property type="entry name" value="P-loop containing nucleoside triphosphate hydrolases"/>
    <property type="match status" value="2"/>
</dbReference>
<dbReference type="Gene3D" id="3.40.50.300">
    <property type="entry name" value="P-loop containing nucleotide triphosphate hydrolases"/>
    <property type="match status" value="2"/>
</dbReference>
<dbReference type="InterPro" id="IPR001943">
    <property type="entry name" value="UVR_dom"/>
</dbReference>
<feature type="domain" description="Clp R" evidence="10">
    <location>
        <begin position="3"/>
        <end position="144"/>
    </location>
</feature>
<dbReference type="FunFam" id="1.10.1780.10:FF:000001">
    <property type="entry name" value="ATP-dependent Clp protease ATP-binding subunit"/>
    <property type="match status" value="1"/>
</dbReference>
<organism evidence="11 12">
    <name type="scientific">Insulibacter thermoxylanivorax</name>
    <dbReference type="NCBI Taxonomy" id="2749268"/>
    <lineage>
        <taxon>Bacteria</taxon>
        <taxon>Bacillati</taxon>
        <taxon>Bacillota</taxon>
        <taxon>Bacilli</taxon>
        <taxon>Bacillales</taxon>
        <taxon>Paenibacillaceae</taxon>
        <taxon>Insulibacter</taxon>
    </lineage>
</organism>
<evidence type="ECO:0000256" key="4">
    <source>
        <dbReference type="ARBA" id="ARBA00023186"/>
    </source>
</evidence>
<dbReference type="Gene3D" id="4.10.860.10">
    <property type="entry name" value="UVR domain"/>
    <property type="match status" value="1"/>
</dbReference>
<dbReference type="InterPro" id="IPR003593">
    <property type="entry name" value="AAA+_ATPase"/>
</dbReference>
<dbReference type="InterPro" id="IPR050130">
    <property type="entry name" value="ClpA_ClpB"/>
</dbReference>
<evidence type="ECO:0000313" key="12">
    <source>
        <dbReference type="Proteomes" id="UP000654993"/>
    </source>
</evidence>
<name>A0A916QE84_9BACL</name>
<gene>
    <name evidence="11" type="primary">clpC</name>
    <name evidence="11" type="ORF">PRECH8_21760</name>
</gene>
<dbReference type="InterPro" id="IPR004176">
    <property type="entry name" value="Clp_R_N"/>
</dbReference>
<proteinExistence type="inferred from homology"/>
<dbReference type="Gene3D" id="1.10.1780.10">
    <property type="entry name" value="Clp, N-terminal domain"/>
    <property type="match status" value="1"/>
</dbReference>
<dbReference type="GO" id="GO:0016887">
    <property type="term" value="F:ATP hydrolysis activity"/>
    <property type="evidence" value="ECO:0007669"/>
    <property type="project" value="InterPro"/>
</dbReference>
<keyword evidence="2 6" id="KW-0547">Nucleotide-binding</keyword>
<feature type="region of interest" description="Disordered" evidence="8">
    <location>
        <begin position="143"/>
        <end position="162"/>
    </location>
</feature>
<dbReference type="InterPro" id="IPR003959">
    <property type="entry name" value="ATPase_AAA_core"/>
</dbReference>
<dbReference type="GO" id="GO:0034605">
    <property type="term" value="P:cellular response to heat"/>
    <property type="evidence" value="ECO:0007669"/>
    <property type="project" value="TreeGrafter"/>
</dbReference>
<protein>
    <submittedName>
        <fullName evidence="11">Negative regulator of genetic competence ClpC/MecB</fullName>
    </submittedName>
</protein>
<dbReference type="FunFam" id="3.40.50.300:FF:000025">
    <property type="entry name" value="ATP-dependent Clp protease subunit"/>
    <property type="match status" value="1"/>
</dbReference>
<dbReference type="PRINTS" id="PR00300">
    <property type="entry name" value="CLPPROTEASEA"/>
</dbReference>
<reference evidence="11" key="2">
    <citation type="journal article" date="2021" name="Data Brief">
        <title>Draft genome sequence data of the facultative, thermophilic, xylanolytic bacterium Paenibacillus sp. strain DA-C8.</title>
        <authorList>
            <person name="Chhe C."/>
            <person name="Uke A."/>
            <person name="Baramee S."/>
            <person name="Ungkulpasvich U."/>
            <person name="Tachaapaikoon C."/>
            <person name="Pason P."/>
            <person name="Waeonukul R."/>
            <person name="Ratanakhanokchai K."/>
            <person name="Kosugi A."/>
        </authorList>
    </citation>
    <scope>NUCLEOTIDE SEQUENCE</scope>
    <source>
        <strain evidence="11">DA-C8</strain>
    </source>
</reference>
<dbReference type="Gene3D" id="1.10.8.60">
    <property type="match status" value="2"/>
</dbReference>
<dbReference type="InterPro" id="IPR018368">
    <property type="entry name" value="ClpA/B_CS1"/>
</dbReference>
<dbReference type="Pfam" id="PF00004">
    <property type="entry name" value="AAA"/>
    <property type="match status" value="1"/>
</dbReference>
<keyword evidence="1 5" id="KW-0677">Repeat</keyword>
<dbReference type="InterPro" id="IPR028299">
    <property type="entry name" value="ClpA/B_CS2"/>
</dbReference>
<dbReference type="RefSeq" id="WP_207161793.1">
    <property type="nucleotide sequence ID" value="NZ_BMAQ01000029.1"/>
</dbReference>
<dbReference type="EMBL" id="BMAQ01000029">
    <property type="protein sequence ID" value="GFR38880.1"/>
    <property type="molecule type" value="Genomic_DNA"/>
</dbReference>
<dbReference type="InterPro" id="IPR027417">
    <property type="entry name" value="P-loop_NTPase"/>
</dbReference>
<keyword evidence="7" id="KW-0175">Coiled coil</keyword>
<dbReference type="PROSITE" id="PS00870">
    <property type="entry name" value="CLPAB_1"/>
    <property type="match status" value="1"/>
</dbReference>
<dbReference type="SUPFAM" id="SSF81923">
    <property type="entry name" value="Double Clp-N motif"/>
    <property type="match status" value="1"/>
</dbReference>
<dbReference type="PROSITE" id="PS00871">
    <property type="entry name" value="CLPAB_2"/>
    <property type="match status" value="1"/>
</dbReference>
<dbReference type="InterPro" id="IPR019489">
    <property type="entry name" value="Clp_ATPase_C"/>
</dbReference>
<evidence type="ECO:0000256" key="5">
    <source>
        <dbReference type="PROSITE-ProRule" id="PRU01251"/>
    </source>
</evidence>
<evidence type="ECO:0000256" key="6">
    <source>
        <dbReference type="RuleBase" id="RU004432"/>
    </source>
</evidence>
<dbReference type="SMART" id="SM01086">
    <property type="entry name" value="ClpB_D2-small"/>
    <property type="match status" value="1"/>
</dbReference>
<dbReference type="Pfam" id="PF02861">
    <property type="entry name" value="Clp_N"/>
    <property type="match status" value="1"/>
</dbReference>
<dbReference type="Pfam" id="PF17871">
    <property type="entry name" value="AAA_lid_9"/>
    <property type="match status" value="1"/>
</dbReference>
<evidence type="ECO:0000256" key="8">
    <source>
        <dbReference type="SAM" id="MobiDB-lite"/>
    </source>
</evidence>
<sequence>MMFGRFTERAQKVLALAQEEAVRLGHNNIGTEHILLGLIREGEGIAAKALISLGLGLEKIQDEVEALIGRGQEQQANLAYTPRAKKVIELSMDEARKLGHTYVGTEHILLGLIREGEGVAARVLNNLGINLNKARQQVLQLLGSSESMPSSSSTPTNVSTPTLDSLARDLTAAAKENSLDPVIGREKEIERVIQVLSRRTKNNPVLIGEPGVGKTAIAEGLAQRIVNNEIPETLRDKRVMTLDMGSVVAGTKYRGEFEDRLKKIMDEIRQAGNVILFIDELHTLIGAGGAEGAIDASNILKPSLARGELQCIGATTLDEYRKYIEKDAALERRFQPIMVDEPSPEEAIQILHGLRDRYEAHHRVKITDEAIEQAVKLSDRYITDRFLPDKAIDLIDEACSKVRLQSYTIPPNLKELERKLEELRKEKDAAVQSQEFEKAAALRDSEQKMREELEATKNAWKEKQGRTDSEVTPDDIAQVVANWTGIPVVKLQEEETERLLKMEEILHKRVIGQEEAVKAVARAIRRSRAGLKDPKRPMGSFIFLGPTGVGKTELARALAEALFGDENSVIRIDMSEYMEKHSTSRLIGAPPGYVGYEEGGQLTEKVRRKPYSVVLLDEIEKAHPEVFNILLQVLEDGRLTDSKGRVVDFRNTLIIMTSNVGAEMIRKNSTLGFTAGDDRERDYNAMKDRVLSELKRNFRPEFLNRIDETIVFHPLGEEHIARIVTLMAEDLRKRLLEQEVDFELTDAAKKFLAKEGFDPTYGARPLRRTIQKHIEDRLSEALLRGEIQRGDDLIIDEQNGELTVTKKQPSMTT</sequence>
<dbReference type="Proteomes" id="UP000654993">
    <property type="component" value="Unassembled WGS sequence"/>
</dbReference>
<dbReference type="InterPro" id="IPR001270">
    <property type="entry name" value="ClpA/B"/>
</dbReference>
<dbReference type="CDD" id="cd00009">
    <property type="entry name" value="AAA"/>
    <property type="match status" value="1"/>
</dbReference>